<evidence type="ECO:0000313" key="2">
    <source>
        <dbReference type="Proteomes" id="UP001320706"/>
    </source>
</evidence>
<evidence type="ECO:0000313" key="1">
    <source>
        <dbReference type="EMBL" id="KAK8200855.1"/>
    </source>
</evidence>
<keyword evidence="2" id="KW-1185">Reference proteome</keyword>
<dbReference type="Proteomes" id="UP001320706">
    <property type="component" value="Unassembled WGS sequence"/>
</dbReference>
<organism evidence="1 2">
    <name type="scientific">Zalaria obscura</name>
    <dbReference type="NCBI Taxonomy" id="2024903"/>
    <lineage>
        <taxon>Eukaryota</taxon>
        <taxon>Fungi</taxon>
        <taxon>Dikarya</taxon>
        <taxon>Ascomycota</taxon>
        <taxon>Pezizomycotina</taxon>
        <taxon>Dothideomycetes</taxon>
        <taxon>Dothideomycetidae</taxon>
        <taxon>Dothideales</taxon>
        <taxon>Zalariaceae</taxon>
        <taxon>Zalaria</taxon>
    </lineage>
</organism>
<sequence length="834" mass="94031">MYKRNLSWTNPGRDRDDRNRKDSGTKRKREGSSPSRSPLRKSSRPNVLEDGEVTTGGAPLLSTPTPAVGPSSFPRAIDRSDNYRNDSISRGEGSADNSLVDMLSSFSQAVTKQAIATIEENQAQAVLDEARKEYSNSEKNFKAFPAIREQKERKLKAAQKTYEASKQELSEHHRTQSDIVQTIPSTMKSLGVRHVAPTPDHVTSVSRQEYNDLRLRLDKKDETIQELQKQLRSVCGDMTRMQERMGSTEATTKHIGKDLHTAIDITEKLQRLTKTHTSYLDGNAGPLSERLKKQEDAIRLLDDRVTRVTKVHQEELNGKASSSKIEEMEMSIKQLRLVVDQATARVDERLSTLDDLGLQETKERLEQCLEEVEESKQDQGQRDQLLAASFDEQIARLKLAMDSKAERTSFDEQIAKLKQAMESKAERTSIDALNAHLEQWDEARLNLAVDVRKLHEAQQNSASPFARPSTSNSEKDFAKIKEEVDQVKAKSEVLGIATRSLETRFSQLTTDEMCRKMIHQMERMYPAAADMQRVANDLKAESQRLGAFVMTQSNTLKNELRNEIAQLRENIRHAVDTAYQTRNGISEAKVTTDRIEADLGALANSDKQAHENIDSLTTRVGVQELAHTALRREIAQIRDQLRNRPAVNGNQEAASSLGAQQTVELKARIAALETDLKTLDEACNKWAWINPQKMKQNVDGMQKQWAELDRSVKSSVLTSGEQVIERLTRMGDELTAINRRLAQHDEMLSNHVLVHSLIQEEMDKERARLSRDPRPGVDWDGRFERTKALAREKKNELGGRGDLLMDVPGNEWSIRGAARGRERSGTGVGDGTFD</sequence>
<dbReference type="EMBL" id="JAMKPW020000038">
    <property type="protein sequence ID" value="KAK8200855.1"/>
    <property type="molecule type" value="Genomic_DNA"/>
</dbReference>
<accession>A0ACC3S7R1</accession>
<proteinExistence type="predicted"/>
<protein>
    <submittedName>
        <fullName evidence="1">Uncharacterized protein</fullName>
    </submittedName>
</protein>
<gene>
    <name evidence="1" type="ORF">M8818_006172</name>
</gene>
<reference evidence="1" key="1">
    <citation type="submission" date="2024-02" db="EMBL/GenBank/DDBJ databases">
        <title>Metagenome Assembled Genome of Zalaria obscura JY119.</title>
        <authorList>
            <person name="Vighnesh L."/>
            <person name="Jagadeeshwari U."/>
            <person name="Venkata Ramana C."/>
            <person name="Sasikala C."/>
        </authorList>
    </citation>
    <scope>NUCLEOTIDE SEQUENCE</scope>
    <source>
        <strain evidence="1">JY119</strain>
    </source>
</reference>
<comment type="caution">
    <text evidence="1">The sequence shown here is derived from an EMBL/GenBank/DDBJ whole genome shotgun (WGS) entry which is preliminary data.</text>
</comment>
<name>A0ACC3S7R1_9PEZI</name>